<name>A0ACC2Q1E0_9NEOP</name>
<gene>
    <name evidence="1" type="ORF">PYW08_012889</name>
</gene>
<organism evidence="1 2">
    <name type="scientific">Mythimna loreyi</name>
    <dbReference type="NCBI Taxonomy" id="667449"/>
    <lineage>
        <taxon>Eukaryota</taxon>
        <taxon>Metazoa</taxon>
        <taxon>Ecdysozoa</taxon>
        <taxon>Arthropoda</taxon>
        <taxon>Hexapoda</taxon>
        <taxon>Insecta</taxon>
        <taxon>Pterygota</taxon>
        <taxon>Neoptera</taxon>
        <taxon>Endopterygota</taxon>
        <taxon>Lepidoptera</taxon>
        <taxon>Glossata</taxon>
        <taxon>Ditrysia</taxon>
        <taxon>Noctuoidea</taxon>
        <taxon>Noctuidae</taxon>
        <taxon>Noctuinae</taxon>
        <taxon>Hadenini</taxon>
        <taxon>Mythimna</taxon>
    </lineage>
</organism>
<evidence type="ECO:0000313" key="2">
    <source>
        <dbReference type="Proteomes" id="UP001231649"/>
    </source>
</evidence>
<keyword evidence="2" id="KW-1185">Reference proteome</keyword>
<dbReference type="Proteomes" id="UP001231649">
    <property type="component" value="Chromosome 31"/>
</dbReference>
<evidence type="ECO:0000313" key="1">
    <source>
        <dbReference type="EMBL" id="KAJ8705843.1"/>
    </source>
</evidence>
<comment type="caution">
    <text evidence="1">The sequence shown here is derived from an EMBL/GenBank/DDBJ whole genome shotgun (WGS) entry which is preliminary data.</text>
</comment>
<reference evidence="1" key="1">
    <citation type="submission" date="2023-03" db="EMBL/GenBank/DDBJ databases">
        <title>Chromosome-level genomes of two armyworms, Mythimna separata and Mythimna loreyi, provide insights into the biosynthesis and reception of sex pheromones.</title>
        <authorList>
            <person name="Zhao H."/>
        </authorList>
    </citation>
    <scope>NUCLEOTIDE SEQUENCE</scope>
    <source>
        <strain evidence="1">BeijingLab</strain>
    </source>
</reference>
<proteinExistence type="predicted"/>
<accession>A0ACC2Q1E0</accession>
<sequence>MLCEDLQMKACHYDDMISTWLGNALIVQQPLQSNGFEDWDRERAHGTYKSPGLKVGIQELSASAIRPRAATNGLHRYTKLHRERRLRCKASDGNLLLSCSCVQVNCPQGYRGTMFRRNGSELGLRGMLYEIKLICLIYFRAFHDDDFKEFQIASDADEVGYFNDICFTAKVKGLHKPVAVFIRVRHRGREKSISMSDLTKNFHSYIGIRQGFYQSNKIPFLNSAFDDSECFYVIYTNVTNTSLVPTYEVHCRSDFSAKLNDLIGTDGLVSQPAIEREYVKSLCEVAMKEQIIYLAQRMADFIYNDRQMLLNDEIVQRFHVILAREVFDVSEIQPDGHRIASFRHDFFDSHSEYLSIFKETLFIEIISKTKVQPTNLEHLLSEFLSEPTDPIKLSKLIQIGVKYRNGNLQLDKYIRGITEKYESDIKRIEVSQTIVQEAVQLATREKLSNLQFKVPAAFGNKDLTMSSRHAERRMNYLVANIVELLKKNDPTIGIAIDDSLNDGFLRLNGGIAGAIGNIFVLDDNTKLMKITDNWEQLGTLSKSLYLKLNNEIPNLHDYKFRFNFKNCPKLSFDCGQYEEDLVIGFLNRFLIYSGQADNDGIEEILKMEIENYPSDHANNFVAATDAIFSRYFCLLQKWWWPRQAPYLTREYNLFHEATHNILKDPLMSSINIMCKSKIKQYNYTFNEDAVSFLTLRDHKHTVIITDNSQVTVVKVMQQLRNTANVVLHFDLIAALPTKDFYDLCSEIKNTNKGKVLIFVCDVIKQDNLVYDYLERIAKAAEYKRSVIVTNQETFKVLQGYFPKANKIYQDRKLRMIDLHEESQTSMFENATAIFPGVEIPLDELLRGWVKPGDGAK</sequence>
<protein>
    <submittedName>
        <fullName evidence="1">Uncharacterized protein</fullName>
    </submittedName>
</protein>
<dbReference type="EMBL" id="CM056807">
    <property type="protein sequence ID" value="KAJ8705843.1"/>
    <property type="molecule type" value="Genomic_DNA"/>
</dbReference>